<dbReference type="OrthoDB" id="5617695at2"/>
<dbReference type="AlphaFoldDB" id="A0A2S9GZH0"/>
<evidence type="ECO:0000313" key="1">
    <source>
        <dbReference type="EMBL" id="PRC93100.1"/>
    </source>
</evidence>
<dbReference type="Proteomes" id="UP000237839">
    <property type="component" value="Unassembled WGS sequence"/>
</dbReference>
<sequence>MNQLRTIRLYGKLGNQFGRVHTLAVANVREAVKALSVLLPGFERELLTSKARGIVYAVFIGKKNISKDDLHQPTGSNDIRIAPILQGAKRGGILQTIVGAVLVVVGTYFGQAWAVQAGIGMMLGGVVQMLSPQQLGQSGKDDPANAASYNFNGAVNTTAQGNPVPILYGRMIVGSAVISAGIYSEDKA</sequence>
<accession>A0A2S9GZH0</accession>
<dbReference type="RefSeq" id="WP_105531838.1">
    <property type="nucleotide sequence ID" value="NZ_PUGF01000009.1"/>
</dbReference>
<keyword evidence="2" id="KW-1185">Reference proteome</keyword>
<reference evidence="1 2" key="1">
    <citation type="submission" date="2018-02" db="EMBL/GenBank/DDBJ databases">
        <title>Solimicrobium silvestre gen. nov., sp. nov., isolated from alpine forest soil.</title>
        <authorList>
            <person name="Margesin R."/>
            <person name="Albuquerque L."/>
            <person name="Zhang D.-C."/>
            <person name="Froufe H.J.C."/>
            <person name="Severino R."/>
            <person name="Roxo I."/>
            <person name="Egas C."/>
            <person name="Da Costa M.S."/>
        </authorList>
    </citation>
    <scope>NUCLEOTIDE SEQUENCE [LARGE SCALE GENOMIC DNA]</scope>
    <source>
        <strain evidence="1 2">S20-91</strain>
    </source>
</reference>
<proteinExistence type="predicted"/>
<name>A0A2S9GZH0_9BURK</name>
<dbReference type="EMBL" id="PUGF01000009">
    <property type="protein sequence ID" value="PRC93100.1"/>
    <property type="molecule type" value="Genomic_DNA"/>
</dbReference>
<comment type="caution">
    <text evidence="1">The sequence shown here is derived from an EMBL/GenBank/DDBJ whole genome shotgun (WGS) entry which is preliminary data.</text>
</comment>
<evidence type="ECO:0000313" key="2">
    <source>
        <dbReference type="Proteomes" id="UP000237839"/>
    </source>
</evidence>
<protein>
    <submittedName>
        <fullName evidence="1">Phage-related protein tail component</fullName>
    </submittedName>
</protein>
<gene>
    <name evidence="1" type="ORF">S2091_2186</name>
</gene>
<organism evidence="1 2">
    <name type="scientific">Solimicrobium silvestre</name>
    <dbReference type="NCBI Taxonomy" id="2099400"/>
    <lineage>
        <taxon>Bacteria</taxon>
        <taxon>Pseudomonadati</taxon>
        <taxon>Pseudomonadota</taxon>
        <taxon>Betaproteobacteria</taxon>
        <taxon>Burkholderiales</taxon>
        <taxon>Oxalobacteraceae</taxon>
        <taxon>Solimicrobium</taxon>
    </lineage>
</organism>